<evidence type="ECO:0000313" key="7">
    <source>
        <dbReference type="EMBL" id="GGM67062.1"/>
    </source>
</evidence>
<evidence type="ECO:0000256" key="3">
    <source>
        <dbReference type="ARBA" id="ARBA00022989"/>
    </source>
</evidence>
<dbReference type="OrthoDB" id="43026at2157"/>
<organism evidence="7 9">
    <name type="scientific">Halarchaeum rubridurum</name>
    <dbReference type="NCBI Taxonomy" id="489911"/>
    <lineage>
        <taxon>Archaea</taxon>
        <taxon>Methanobacteriati</taxon>
        <taxon>Methanobacteriota</taxon>
        <taxon>Stenosarchaea group</taxon>
        <taxon>Halobacteria</taxon>
        <taxon>Halobacteriales</taxon>
        <taxon>Halobacteriaceae</taxon>
    </lineage>
</organism>
<feature type="region of interest" description="Disordered" evidence="5">
    <location>
        <begin position="309"/>
        <end position="333"/>
    </location>
</feature>
<feature type="transmembrane region" description="Helical" evidence="6">
    <location>
        <begin position="186"/>
        <end position="204"/>
    </location>
</feature>
<keyword evidence="4 6" id="KW-0472">Membrane</keyword>
<feature type="transmembrane region" description="Helical" evidence="6">
    <location>
        <begin position="267"/>
        <end position="288"/>
    </location>
</feature>
<comment type="caution">
    <text evidence="7">The sequence shown here is derived from an EMBL/GenBank/DDBJ whole genome shotgun (WGS) entry which is preliminary data.</text>
</comment>
<evidence type="ECO:0000313" key="9">
    <source>
        <dbReference type="Proteomes" id="UP000614609"/>
    </source>
</evidence>
<keyword evidence="2 6" id="KW-0812">Transmembrane</keyword>
<dbReference type="RefSeq" id="WP_188871782.1">
    <property type="nucleotide sequence ID" value="NZ_BMOO01000003.1"/>
</dbReference>
<feature type="transmembrane region" description="Helical" evidence="6">
    <location>
        <begin position="12"/>
        <end position="31"/>
    </location>
</feature>
<reference evidence="7" key="1">
    <citation type="journal article" date="2014" name="Int. J. Syst. Evol. Microbiol.">
        <title>Complete genome sequence of Corynebacterium casei LMG S-19264T (=DSM 44701T), isolated from a smear-ripened cheese.</title>
        <authorList>
            <consortium name="US DOE Joint Genome Institute (JGI-PGF)"/>
            <person name="Walter F."/>
            <person name="Albersmeier A."/>
            <person name="Kalinowski J."/>
            <person name="Ruckert C."/>
        </authorList>
    </citation>
    <scope>NUCLEOTIDE SEQUENCE</scope>
    <source>
        <strain evidence="7">JCM 16108</strain>
    </source>
</reference>
<feature type="compositionally biased region" description="Polar residues" evidence="5">
    <location>
        <begin position="318"/>
        <end position="327"/>
    </location>
</feature>
<feature type="transmembrane region" description="Helical" evidence="6">
    <location>
        <begin position="416"/>
        <end position="433"/>
    </location>
</feature>
<dbReference type="GO" id="GO:0015179">
    <property type="term" value="F:L-amino acid transmembrane transporter activity"/>
    <property type="evidence" value="ECO:0007669"/>
    <property type="project" value="TreeGrafter"/>
</dbReference>
<evidence type="ECO:0000256" key="5">
    <source>
        <dbReference type="SAM" id="MobiDB-lite"/>
    </source>
</evidence>
<comment type="subcellular location">
    <subcellularLocation>
        <location evidence="1">Membrane</location>
        <topology evidence="1">Multi-pass membrane protein</topology>
    </subcellularLocation>
</comment>
<dbReference type="EMBL" id="BMOO01000003">
    <property type="protein sequence ID" value="GGM67062.1"/>
    <property type="molecule type" value="Genomic_DNA"/>
</dbReference>
<feature type="transmembrane region" description="Helical" evidence="6">
    <location>
        <begin position="124"/>
        <end position="143"/>
    </location>
</feature>
<keyword evidence="3 6" id="KW-1133">Transmembrane helix</keyword>
<reference evidence="8" key="3">
    <citation type="submission" date="2021-03" db="EMBL/GenBank/DDBJ databases">
        <title>Genomic Encyclopedia of Type Strains, Phase IV (KMG-IV): sequencing the most valuable type-strain genomes for metagenomic binning, comparative biology and taxonomic classification.</title>
        <authorList>
            <person name="Goeker M."/>
        </authorList>
    </citation>
    <scope>NUCLEOTIDE SEQUENCE</scope>
    <source>
        <strain evidence="8">DSM 22443</strain>
    </source>
</reference>
<feature type="transmembrane region" description="Helical" evidence="6">
    <location>
        <begin position="362"/>
        <end position="379"/>
    </location>
</feature>
<dbReference type="AlphaFoldDB" id="A0A830FVQ9"/>
<evidence type="ECO:0000256" key="2">
    <source>
        <dbReference type="ARBA" id="ARBA00022692"/>
    </source>
</evidence>
<dbReference type="InterPro" id="IPR002293">
    <property type="entry name" value="AA/rel_permease1"/>
</dbReference>
<accession>A0A830FVQ9</accession>
<sequence length="436" mass="44675">MGERIGFAESVSLAVGGMVGGGIFAVLGVVAANARSAAWLAFVASGALALCAGYSFVRMIHESDDDLAGPVDHVAEFTGERWLAGVVGWVFTFGYVGTMAMYAYAFGSYGLQLVGVETVLGVPARPLVSALGVAAFVGLNVVGARASGRAEDALVAAKVGILLVVGVAGVYYGYTQGTLDSGLHHVGGGVVSAAALSFVAFEGWELLTFDLDSIENPEETVRKAIYASIVFTTLLYVLVAVVTTNLLSPATITAHAETALAYAAEPVFQEAGFVLVAVAAVLSTASALNATLFSAAHLSQQVADAAHNVPGAGDDEPVTSSVGQGRTSADDGSESPVRALLVLGTLTAILTVYGSLDSITSFASGAFISIFGVISAVAYTRRDSLVSAVVPAVGALGSLVAVLALFWHLHRSDPDVLATVATIWAVVLAVYWLPRR</sequence>
<keyword evidence="9" id="KW-1185">Reference proteome</keyword>
<gene>
    <name evidence="7" type="ORF">GCM10009017_16520</name>
    <name evidence="8" type="ORF">J2752_000084</name>
</gene>
<feature type="transmembrane region" description="Helical" evidence="6">
    <location>
        <begin position="155"/>
        <end position="174"/>
    </location>
</feature>
<proteinExistence type="predicted"/>
<feature type="transmembrane region" description="Helical" evidence="6">
    <location>
        <begin position="386"/>
        <end position="410"/>
    </location>
</feature>
<dbReference type="GO" id="GO:0016020">
    <property type="term" value="C:membrane"/>
    <property type="evidence" value="ECO:0007669"/>
    <property type="project" value="UniProtKB-SubCell"/>
</dbReference>
<feature type="transmembrane region" description="Helical" evidence="6">
    <location>
        <begin position="225"/>
        <end position="247"/>
    </location>
</feature>
<dbReference type="Pfam" id="PF13520">
    <property type="entry name" value="AA_permease_2"/>
    <property type="match status" value="1"/>
</dbReference>
<reference evidence="7" key="2">
    <citation type="submission" date="2020-09" db="EMBL/GenBank/DDBJ databases">
        <authorList>
            <person name="Sun Q."/>
            <person name="Ohkuma M."/>
        </authorList>
    </citation>
    <scope>NUCLEOTIDE SEQUENCE</scope>
    <source>
        <strain evidence="7">JCM 16108</strain>
    </source>
</reference>
<feature type="transmembrane region" description="Helical" evidence="6">
    <location>
        <begin position="37"/>
        <end position="57"/>
    </location>
</feature>
<dbReference type="Gene3D" id="1.20.1740.10">
    <property type="entry name" value="Amino acid/polyamine transporter I"/>
    <property type="match status" value="1"/>
</dbReference>
<dbReference type="PANTHER" id="PTHR11785:SF512">
    <property type="entry name" value="SOBREMESA, ISOFORM B"/>
    <property type="match status" value="1"/>
</dbReference>
<dbReference type="PANTHER" id="PTHR11785">
    <property type="entry name" value="AMINO ACID TRANSPORTER"/>
    <property type="match status" value="1"/>
</dbReference>
<dbReference type="Proteomes" id="UP000614609">
    <property type="component" value="Unassembled WGS sequence"/>
</dbReference>
<dbReference type="Proteomes" id="UP000765891">
    <property type="component" value="Unassembled WGS sequence"/>
</dbReference>
<name>A0A830FVQ9_9EURY</name>
<evidence type="ECO:0000256" key="1">
    <source>
        <dbReference type="ARBA" id="ARBA00004141"/>
    </source>
</evidence>
<evidence type="ECO:0000313" key="8">
    <source>
        <dbReference type="EMBL" id="MBP1953203.1"/>
    </source>
</evidence>
<dbReference type="InterPro" id="IPR050598">
    <property type="entry name" value="AminoAcid_Transporter"/>
</dbReference>
<protein>
    <submittedName>
        <fullName evidence="7">Amino acid transporter</fullName>
    </submittedName>
</protein>
<dbReference type="EMBL" id="JAGGKO010000001">
    <property type="protein sequence ID" value="MBP1953203.1"/>
    <property type="molecule type" value="Genomic_DNA"/>
</dbReference>
<feature type="transmembrane region" description="Helical" evidence="6">
    <location>
        <begin position="82"/>
        <end position="104"/>
    </location>
</feature>
<evidence type="ECO:0000256" key="6">
    <source>
        <dbReference type="SAM" id="Phobius"/>
    </source>
</evidence>
<evidence type="ECO:0000256" key="4">
    <source>
        <dbReference type="ARBA" id="ARBA00023136"/>
    </source>
</evidence>